<reference evidence="2 3" key="1">
    <citation type="submission" date="2019-01" db="EMBL/GenBank/DDBJ databases">
        <title>Draft genome sequence of Psathyrella aberdarensis IHI B618.</title>
        <authorList>
            <person name="Buettner E."/>
            <person name="Kellner H."/>
        </authorList>
    </citation>
    <scope>NUCLEOTIDE SEQUENCE [LARGE SCALE GENOMIC DNA]</scope>
    <source>
        <strain evidence="2 3">IHI B618</strain>
    </source>
</reference>
<sequence>MGNSNSSPAASPIPRRHRKRRYNLFRRLFTGCTSSSLSTHSVDPWPDVDHEKALLRASATSDSTKLAQTLIPTPPSSSLAYYTVAPQASIQLGDDTGYADFIKEYPEYRLTWIVDSLRRTDFSRLERIGETYVDYMGGTLYPESLVKLHAEFLNSVVLGNTHSVSNSSKLALDCANEARSAVLSFFQAPSDYTVVFTANATASLKLIGESYPFGGGSTYVLAADSHNSVNGIREFATYRGAQYAYIPSTSTGSFDLAVAEHPVDAMAISFYKMFGFPTGVGALIVKKSFLAELKRPWFAGGTVDVVQVPGNIVTRATDVHEQFEVWLVSLVPFTSQ</sequence>
<dbReference type="Gene3D" id="3.40.640.10">
    <property type="entry name" value="Type I PLP-dependent aspartate aminotransferase-like (Major domain)"/>
    <property type="match status" value="2"/>
</dbReference>
<feature type="domain" description="Aminotransferase class V" evidence="1">
    <location>
        <begin position="132"/>
        <end position="259"/>
    </location>
</feature>
<evidence type="ECO:0000313" key="3">
    <source>
        <dbReference type="Proteomes" id="UP000290288"/>
    </source>
</evidence>
<evidence type="ECO:0000259" key="1">
    <source>
        <dbReference type="Pfam" id="PF00266"/>
    </source>
</evidence>
<protein>
    <recommendedName>
        <fullName evidence="1">Aminotransferase class V domain-containing protein</fullName>
    </recommendedName>
</protein>
<dbReference type="STRING" id="2316362.A0A4Q2E0W6"/>
<dbReference type="InterPro" id="IPR000192">
    <property type="entry name" value="Aminotrans_V_dom"/>
</dbReference>
<organism evidence="2 3">
    <name type="scientific">Candolleomyces aberdarensis</name>
    <dbReference type="NCBI Taxonomy" id="2316362"/>
    <lineage>
        <taxon>Eukaryota</taxon>
        <taxon>Fungi</taxon>
        <taxon>Dikarya</taxon>
        <taxon>Basidiomycota</taxon>
        <taxon>Agaricomycotina</taxon>
        <taxon>Agaricomycetes</taxon>
        <taxon>Agaricomycetidae</taxon>
        <taxon>Agaricales</taxon>
        <taxon>Agaricineae</taxon>
        <taxon>Psathyrellaceae</taxon>
        <taxon>Candolleomyces</taxon>
    </lineage>
</organism>
<name>A0A4Q2E0W6_9AGAR</name>
<accession>A0A4Q2E0W6</accession>
<dbReference type="OrthoDB" id="10264306at2759"/>
<dbReference type="InterPro" id="IPR015424">
    <property type="entry name" value="PyrdxlP-dep_Trfase"/>
</dbReference>
<comment type="caution">
    <text evidence="2">The sequence shown here is derived from an EMBL/GenBank/DDBJ whole genome shotgun (WGS) entry which is preliminary data.</text>
</comment>
<dbReference type="PANTHER" id="PTHR14237:SF80">
    <property type="entry name" value="MOLYBDENUM COFACTOR SULFURASE"/>
    <property type="match status" value="1"/>
</dbReference>
<dbReference type="AlphaFoldDB" id="A0A4Q2E0W6"/>
<keyword evidence="3" id="KW-1185">Reference proteome</keyword>
<dbReference type="Pfam" id="PF00266">
    <property type="entry name" value="Aminotran_5"/>
    <property type="match status" value="1"/>
</dbReference>
<dbReference type="Proteomes" id="UP000290288">
    <property type="component" value="Unassembled WGS sequence"/>
</dbReference>
<dbReference type="InterPro" id="IPR015421">
    <property type="entry name" value="PyrdxlP-dep_Trfase_major"/>
</dbReference>
<dbReference type="GO" id="GO:0008265">
    <property type="term" value="F:molybdenum cofactor sulfurtransferase activity"/>
    <property type="evidence" value="ECO:0007669"/>
    <property type="project" value="TreeGrafter"/>
</dbReference>
<dbReference type="EMBL" id="SDEE01000011">
    <property type="protein sequence ID" value="RXW24975.1"/>
    <property type="molecule type" value="Genomic_DNA"/>
</dbReference>
<proteinExistence type="predicted"/>
<dbReference type="PANTHER" id="PTHR14237">
    <property type="entry name" value="MOLYBDOPTERIN COFACTOR SULFURASE MOSC"/>
    <property type="match status" value="1"/>
</dbReference>
<evidence type="ECO:0000313" key="2">
    <source>
        <dbReference type="EMBL" id="RXW24975.1"/>
    </source>
</evidence>
<dbReference type="SUPFAM" id="SSF53383">
    <property type="entry name" value="PLP-dependent transferases"/>
    <property type="match status" value="1"/>
</dbReference>
<gene>
    <name evidence="2" type="ORF">EST38_g884</name>
</gene>
<dbReference type="GO" id="GO:0043545">
    <property type="term" value="P:molybdopterin cofactor metabolic process"/>
    <property type="evidence" value="ECO:0007669"/>
    <property type="project" value="TreeGrafter"/>
</dbReference>